<name>A0ABU0LAF8_XANAG</name>
<evidence type="ECO:0000313" key="2">
    <source>
        <dbReference type="EMBL" id="MDQ0504124.1"/>
    </source>
</evidence>
<comment type="caution">
    <text evidence="2">The sequence shown here is derived from an EMBL/GenBank/DDBJ whole genome shotgun (WGS) entry which is preliminary data.</text>
</comment>
<organism evidence="2 3">
    <name type="scientific">Xanthobacter agilis</name>
    <dbReference type="NCBI Taxonomy" id="47492"/>
    <lineage>
        <taxon>Bacteria</taxon>
        <taxon>Pseudomonadati</taxon>
        <taxon>Pseudomonadota</taxon>
        <taxon>Alphaproteobacteria</taxon>
        <taxon>Hyphomicrobiales</taxon>
        <taxon>Xanthobacteraceae</taxon>
        <taxon>Xanthobacter</taxon>
    </lineage>
</organism>
<dbReference type="InterPro" id="IPR001638">
    <property type="entry name" value="Solute-binding_3/MltF_N"/>
</dbReference>
<dbReference type="EMBL" id="JAUSVY010000002">
    <property type="protein sequence ID" value="MDQ0504124.1"/>
    <property type="molecule type" value="Genomic_DNA"/>
</dbReference>
<protein>
    <submittedName>
        <fullName evidence="2">Polar amino acid transport system substrate-binding protein</fullName>
    </submittedName>
</protein>
<dbReference type="RefSeq" id="WP_237345240.1">
    <property type="nucleotide sequence ID" value="NZ_JABWGX010000008.1"/>
</dbReference>
<gene>
    <name evidence="2" type="ORF">QOZ94_000898</name>
</gene>
<dbReference type="Proteomes" id="UP001241747">
    <property type="component" value="Unassembled WGS sequence"/>
</dbReference>
<sequence>MSLPPRCKGFVPLAACGLALLLATVLAGLPLGVALPLEPRALAAAFAGGEANFAGRSLIVGVPWLPPPETPDGRLYMEEGFEIDLATELAARLSAELRLVRVAPDAAREALDAGRVDLVLARVGADDPLRTHAVVRESGFASGLSVAMRTDRPLASWEALKGRVVCVSEANLSGQRLAARLGAQVQLWRAPAVALMHMRTGDCDAALHDRALLDPLLGRRSWEKFSATLPPVESSTLVIATAPGRGDLARAVQRAMAALGTSDRWLQRREKWASIVSFEVYRDQVAADCH</sequence>
<evidence type="ECO:0000259" key="1">
    <source>
        <dbReference type="SMART" id="SM00062"/>
    </source>
</evidence>
<evidence type="ECO:0000313" key="3">
    <source>
        <dbReference type="Proteomes" id="UP001241747"/>
    </source>
</evidence>
<keyword evidence="3" id="KW-1185">Reference proteome</keyword>
<accession>A0ABU0LAF8</accession>
<reference evidence="2 3" key="1">
    <citation type="submission" date="2023-07" db="EMBL/GenBank/DDBJ databases">
        <title>Genomic Encyclopedia of Type Strains, Phase IV (KMG-IV): sequencing the most valuable type-strain genomes for metagenomic binning, comparative biology and taxonomic classification.</title>
        <authorList>
            <person name="Goeker M."/>
        </authorList>
    </citation>
    <scope>NUCLEOTIDE SEQUENCE [LARGE SCALE GENOMIC DNA]</scope>
    <source>
        <strain evidence="2 3">DSM 3770</strain>
    </source>
</reference>
<proteinExistence type="predicted"/>
<dbReference type="Gene3D" id="3.40.190.10">
    <property type="entry name" value="Periplasmic binding protein-like II"/>
    <property type="match status" value="2"/>
</dbReference>
<dbReference type="SUPFAM" id="SSF53850">
    <property type="entry name" value="Periplasmic binding protein-like II"/>
    <property type="match status" value="1"/>
</dbReference>
<dbReference type="SMART" id="SM00062">
    <property type="entry name" value="PBPb"/>
    <property type="match status" value="1"/>
</dbReference>
<dbReference type="Pfam" id="PF00497">
    <property type="entry name" value="SBP_bac_3"/>
    <property type="match status" value="1"/>
</dbReference>
<feature type="domain" description="Solute-binding protein family 3/N-terminal" evidence="1">
    <location>
        <begin position="57"/>
        <end position="276"/>
    </location>
</feature>